<dbReference type="SMART" id="SM00421">
    <property type="entry name" value="HTH_LUXR"/>
    <property type="match status" value="1"/>
</dbReference>
<dbReference type="CDD" id="cd06170">
    <property type="entry name" value="LuxR_C_like"/>
    <property type="match status" value="1"/>
</dbReference>
<keyword evidence="3" id="KW-1185">Reference proteome</keyword>
<organism evidence="2 3">
    <name type="scientific">Conyzicola nivalis</name>
    <dbReference type="NCBI Taxonomy" id="1477021"/>
    <lineage>
        <taxon>Bacteria</taxon>
        <taxon>Bacillati</taxon>
        <taxon>Actinomycetota</taxon>
        <taxon>Actinomycetes</taxon>
        <taxon>Micrococcales</taxon>
        <taxon>Microbacteriaceae</taxon>
        <taxon>Conyzicola</taxon>
    </lineage>
</organism>
<dbReference type="Pfam" id="PF00196">
    <property type="entry name" value="GerE"/>
    <property type="match status" value="1"/>
</dbReference>
<evidence type="ECO:0000313" key="3">
    <source>
        <dbReference type="Proteomes" id="UP001549257"/>
    </source>
</evidence>
<accession>A0ABV2QL62</accession>
<dbReference type="SUPFAM" id="SSF46894">
    <property type="entry name" value="C-terminal effector domain of the bipartite response regulators"/>
    <property type="match status" value="1"/>
</dbReference>
<protein>
    <submittedName>
        <fullName evidence="2">LuxR family maltose regulon positive regulatory protein</fullName>
    </submittedName>
</protein>
<dbReference type="Proteomes" id="UP001549257">
    <property type="component" value="Unassembled WGS sequence"/>
</dbReference>
<evidence type="ECO:0000313" key="2">
    <source>
        <dbReference type="EMBL" id="MET4581783.1"/>
    </source>
</evidence>
<comment type="caution">
    <text evidence="2">The sequence shown here is derived from an EMBL/GenBank/DDBJ whole genome shotgun (WGS) entry which is preliminary data.</text>
</comment>
<evidence type="ECO:0000259" key="1">
    <source>
        <dbReference type="PROSITE" id="PS50043"/>
    </source>
</evidence>
<name>A0ABV2QL62_9MICO</name>
<dbReference type="InterPro" id="IPR016032">
    <property type="entry name" value="Sig_transdc_resp-reg_C-effctor"/>
</dbReference>
<dbReference type="InterPro" id="IPR036388">
    <property type="entry name" value="WH-like_DNA-bd_sf"/>
</dbReference>
<feature type="domain" description="HTH luxR-type" evidence="1">
    <location>
        <begin position="799"/>
        <end position="864"/>
    </location>
</feature>
<dbReference type="EMBL" id="JBEPSJ010000001">
    <property type="protein sequence ID" value="MET4581783.1"/>
    <property type="molecule type" value="Genomic_DNA"/>
</dbReference>
<sequence length="882" mass="94491">MAIRGVPRVPSGVRERPRLVRRFDGPQAVVVAQGPAGYGKSVAMAQWAAATAADGIWVRIRDGNAGSAAFVQHLAAELAAAGLLDDAHPLLLATEALSGGADPWTLLRRGLQALHGPLTIAVDEIDRLTPECVNGLVDVVLDVPQLSVRATSRRRGPLNDPALALKLDVAVIGATDLALTPDEIADALSIDVTSPAVARIAALGGLPILTRLTSQSLDESSLSREGPTQGVIDSLIDAEIASRPWDPRFALFVRATSVADSLDRALAAELADIARSTLEPTDDVPDDVGALLARAEDEGLGLWTGTTRTTETFTYTPLIREGFERRLRFEQPRLVETLVRAVARWELAHGRPFAALRRAVELRDWELASRVIRTYWNELLRNHGQQLRRLFHGTPLSVLRRQPLITMLLALEYNRTGHHRLRALEYFALAGHAARTQRDRSAPADRVVLRAIESAALRVSGRFDGALVAALDGRRILLAMSPDDRDGLGRVEPTLHNQFGTSLFYAGRTEDALDSFARSTSVGASKGLKAGLQGMALSAGALAAAGDLRESIAMIEQSQALEWPEGWLTGYMGSFNQLAGAFAALERWDADAADRHIRSLDPHRETIEHWPLLAHVDVLVELLRGHPERARLALDAEMLMQRRRRSIAPPTLARLAHTRSLIELAAGRPAAAERALGKAASARRSTGLARIALARAQPDDALRHLANPAASAGDPASSRSRAEAMALRAGALALAGDAGRAAVSLGELLEFMANRQQGLALALVPAQALDALLEVARVSTIGDPHELLEGARAHAVIGSLAPAPSLTPREIALARVLPRAGGTAELAEMLSVSPNTVKSQLRSLYRKLGAGNRAEALIALSVMVLSEEPAGSRRRGDTRSSD</sequence>
<dbReference type="RefSeq" id="WP_354023946.1">
    <property type="nucleotide sequence ID" value="NZ_JBEPSJ010000001.1"/>
</dbReference>
<reference evidence="2 3" key="1">
    <citation type="submission" date="2024-06" db="EMBL/GenBank/DDBJ databases">
        <title>Sorghum-associated microbial communities from plants grown in Nebraska, USA.</title>
        <authorList>
            <person name="Schachtman D."/>
        </authorList>
    </citation>
    <scope>NUCLEOTIDE SEQUENCE [LARGE SCALE GENOMIC DNA]</scope>
    <source>
        <strain evidence="2 3">2857</strain>
    </source>
</reference>
<proteinExistence type="predicted"/>
<gene>
    <name evidence="2" type="ORF">ABIE21_001273</name>
</gene>
<dbReference type="InterPro" id="IPR000792">
    <property type="entry name" value="Tscrpt_reg_LuxR_C"/>
</dbReference>
<dbReference type="PROSITE" id="PS50043">
    <property type="entry name" value="HTH_LUXR_2"/>
    <property type="match status" value="1"/>
</dbReference>
<dbReference type="Gene3D" id="1.10.10.10">
    <property type="entry name" value="Winged helix-like DNA-binding domain superfamily/Winged helix DNA-binding domain"/>
    <property type="match status" value="1"/>
</dbReference>